<reference evidence="2" key="1">
    <citation type="journal article" date="2014" name="Genome Biol. Evol.">
        <title>Pangenome evidence for extensive interdomain horizontal transfer affecting lineage core and shell genes in uncultured planktonic thaumarchaeota and euryarchaeota.</title>
        <authorList>
            <person name="Deschamps P."/>
            <person name="Zivanovic Y."/>
            <person name="Moreira D."/>
            <person name="Rodriguez-Valera F."/>
            <person name="Lopez-Garcia P."/>
        </authorList>
    </citation>
    <scope>NUCLEOTIDE SEQUENCE</scope>
</reference>
<dbReference type="Gene3D" id="3.40.390.10">
    <property type="entry name" value="Collagenase (Catalytic Domain)"/>
    <property type="match status" value="1"/>
</dbReference>
<feature type="region of interest" description="Disordered" evidence="1">
    <location>
        <begin position="462"/>
        <end position="531"/>
    </location>
</feature>
<dbReference type="SUPFAM" id="SSF55486">
    <property type="entry name" value="Metalloproteases ('zincins'), catalytic domain"/>
    <property type="match status" value="1"/>
</dbReference>
<accession>A0A075GEU9</accession>
<dbReference type="AlphaFoldDB" id="A0A075GEU9"/>
<dbReference type="EMBL" id="KF900644">
    <property type="protein sequence ID" value="AIF02259.1"/>
    <property type="molecule type" value="Genomic_DNA"/>
</dbReference>
<sequence>MKRRHNPCLILVALLLLMSVPVSQVAAHEGEEPMIGWADCWFGHKENSLTPTEEGDCASYYSEAPTGRLYDLRWVFLNVSAEDIPDNWTDTQLANLNAVFGQWNFQFRNGEQIIIPNAVAESSDYYEEWILREALPDMRAQLGLSEDEATALAELKAQMAERYVSQEELDNITLDSTYNTGGMFRLASRARSEAITVVVRPNLDASGKSGGPPPEFHISRGGAIELKTNQLNNPIGTTFPHEMGHYFGISHTHAPDIDAAEADFGFDQRWERMGSGGEALKAIIGDDWSGEFGEPYLAYDESDQSLTEFQNLMTDSFFWPLWEFLYSGDHEPFDNLSDFVQTGESGETVYRTNFERNYEQGVSNWGGINCVWNALSGEGGQCRYGDDPIIRLNASHPLLENKIFFENGTVANLMSYITPPYEDVSSRRGITDAQLDMIRFTSNAPMRMLHTNHCLGTSLCEGWDDGSNGSEDDSPPDEEPPDDDETGGNGTDDGVDTTPRISLWPGKVSQHNENGTWMTDPDGVSGGHPSSQYPNDYGDRKVEYCQKFWPTTTQILLQDYQETITFYTQGNQVAYTSTKDVWICQTVDGGIPEFDPAYNPPYQPGDGEAELPATPDDDGGDSSQAGWNLPGFGLPAALSMLAAAAILRRRRIEY</sequence>
<dbReference type="GO" id="GO:0008237">
    <property type="term" value="F:metallopeptidase activity"/>
    <property type="evidence" value="ECO:0007669"/>
    <property type="project" value="InterPro"/>
</dbReference>
<feature type="region of interest" description="Disordered" evidence="1">
    <location>
        <begin position="595"/>
        <end position="626"/>
    </location>
</feature>
<name>A0A075GEU9_9EURY</name>
<evidence type="ECO:0000313" key="2">
    <source>
        <dbReference type="EMBL" id="AIF02259.1"/>
    </source>
</evidence>
<organism evidence="2">
    <name type="scientific">uncultured marine group II/III euryarchaeote KM3_155_G07</name>
    <dbReference type="NCBI Taxonomy" id="1457898"/>
    <lineage>
        <taxon>Archaea</taxon>
        <taxon>Methanobacteriati</taxon>
        <taxon>Methanobacteriota</taxon>
        <taxon>environmental samples</taxon>
    </lineage>
</organism>
<feature type="compositionally biased region" description="Acidic residues" evidence="1">
    <location>
        <begin position="470"/>
        <end position="486"/>
    </location>
</feature>
<evidence type="ECO:0000256" key="1">
    <source>
        <dbReference type="SAM" id="MobiDB-lite"/>
    </source>
</evidence>
<proteinExistence type="predicted"/>
<protein>
    <submittedName>
        <fullName evidence="2">Uncharacterized protein</fullName>
    </submittedName>
</protein>
<dbReference type="InterPro" id="IPR024079">
    <property type="entry name" value="MetalloPept_cat_dom_sf"/>
</dbReference>